<dbReference type="EMBL" id="AOJI01000015">
    <property type="protein sequence ID" value="EMA69298.1"/>
    <property type="molecule type" value="Genomic_DNA"/>
</dbReference>
<sequence length="128" mass="13549">MNRTEGKPPLSVETDDLTLAVDGVSLDVHSTGERLFVEADSVRDAIRTLRRVPVDDVRGPAAFLTATDLTTEFRVRGRTVAVIGAGARPGVLSRRLGVAPAEIRIIGVVDAAASGLASMRGAGRRLFQ</sequence>
<organism evidence="1 2">
    <name type="scientific">Halorubrum aidingense JCM 13560</name>
    <dbReference type="NCBI Taxonomy" id="1230454"/>
    <lineage>
        <taxon>Archaea</taxon>
        <taxon>Methanobacteriati</taxon>
        <taxon>Methanobacteriota</taxon>
        <taxon>Stenosarchaea group</taxon>
        <taxon>Halobacteria</taxon>
        <taxon>Halobacteriales</taxon>
        <taxon>Haloferacaceae</taxon>
        <taxon>Halorubrum</taxon>
    </lineage>
</organism>
<name>M0PHA6_9EURY</name>
<evidence type="ECO:0008006" key="3">
    <source>
        <dbReference type="Google" id="ProtNLM"/>
    </source>
</evidence>
<reference evidence="1 2" key="1">
    <citation type="journal article" date="2014" name="PLoS Genet.">
        <title>Phylogenetically driven sequencing of extremely halophilic archaea reveals strategies for static and dynamic osmo-response.</title>
        <authorList>
            <person name="Becker E.A."/>
            <person name="Seitzer P.M."/>
            <person name="Tritt A."/>
            <person name="Larsen D."/>
            <person name="Krusor M."/>
            <person name="Yao A.I."/>
            <person name="Wu D."/>
            <person name="Madern D."/>
            <person name="Eisen J.A."/>
            <person name="Darling A.E."/>
            <person name="Facciotti M.T."/>
        </authorList>
    </citation>
    <scope>NUCLEOTIDE SEQUENCE [LARGE SCALE GENOMIC DNA]</scope>
    <source>
        <strain evidence="1 2">JCM 13560</strain>
    </source>
</reference>
<dbReference type="Proteomes" id="UP000011575">
    <property type="component" value="Unassembled WGS sequence"/>
</dbReference>
<dbReference type="AlphaFoldDB" id="M0PHA6"/>
<dbReference type="OrthoDB" id="306982at2157"/>
<protein>
    <recommendedName>
        <fullName evidence="3">Peptide ABC transporter ATP-binding protein</fullName>
    </recommendedName>
</protein>
<evidence type="ECO:0000313" key="1">
    <source>
        <dbReference type="EMBL" id="EMA69298.1"/>
    </source>
</evidence>
<evidence type="ECO:0000313" key="2">
    <source>
        <dbReference type="Proteomes" id="UP000011575"/>
    </source>
</evidence>
<comment type="caution">
    <text evidence="1">The sequence shown here is derived from an EMBL/GenBank/DDBJ whole genome shotgun (WGS) entry which is preliminary data.</text>
</comment>
<dbReference type="PATRIC" id="fig|1230454.4.peg.620"/>
<accession>M0PHA6</accession>
<proteinExistence type="predicted"/>
<keyword evidence="2" id="KW-1185">Reference proteome</keyword>
<dbReference type="STRING" id="1230454.C461_03018"/>
<dbReference type="RefSeq" id="WP_007998526.1">
    <property type="nucleotide sequence ID" value="NZ_AOJI01000015.1"/>
</dbReference>
<gene>
    <name evidence="1" type="ORF">C461_03018</name>
</gene>